<keyword evidence="2" id="KW-1185">Reference proteome</keyword>
<sequence length="483" mass="54658">MGMAASVAKAGVSGVNKTVGSDTESEDRANNRAIELVVSAIRNVMHVARSAEGVRRDEGLIRSMATRSLTDKSTPILHGDFQTPAEHGEVIDVWSLKRYLEHGNRQGLDYSDHDSIIRAVLSVSNPADVAKALMSLRTIEGMEDVADKLHRQLVIVYKKKPGVVPYAWMESGLDPEELVKALGLHRRTPDADVRRTMRSAFEAYMKLFRIEHKKAFSGKDVSNLMPTKGGAEKLFLREDASTREGAMISDPVKTVGMFERHAAEDKILLRWKRHMHNLKLLETAHPHGVIIARTKDFVKFAKGKKTMDALTCVGLLDRFVDQQGLKTLQSPDDFLSALLLYRRPEDVVQVPVSLYKIEGRQVMAADLHSRLVNLIPDSKRVSRAWMVLGLHPKKLFEYLSLDKMDFEKLSDLYTLLVWFRYIDHYRRRHPRAFSGEDAARLLNPRGGTVAAHFRRLFKSPHFEQIARALDAAYGRIMTETGRR</sequence>
<dbReference type="AlphaFoldDB" id="A0AAV0TQ55"/>
<name>A0AAV0TQ55_HYABA</name>
<gene>
    <name evidence="1" type="ORF">HBR001_LOCUS3651</name>
</gene>
<accession>A0AAV0TQ55</accession>
<dbReference type="EMBL" id="CANTFL010000608">
    <property type="protein sequence ID" value="CAI5725638.1"/>
    <property type="molecule type" value="Genomic_DNA"/>
</dbReference>
<dbReference type="Proteomes" id="UP001162031">
    <property type="component" value="Unassembled WGS sequence"/>
</dbReference>
<evidence type="ECO:0000313" key="2">
    <source>
        <dbReference type="Proteomes" id="UP001162031"/>
    </source>
</evidence>
<evidence type="ECO:0008006" key="3">
    <source>
        <dbReference type="Google" id="ProtNLM"/>
    </source>
</evidence>
<evidence type="ECO:0000313" key="1">
    <source>
        <dbReference type="EMBL" id="CAI5725638.1"/>
    </source>
</evidence>
<comment type="caution">
    <text evidence="1">The sequence shown here is derived from an EMBL/GenBank/DDBJ whole genome shotgun (WGS) entry which is preliminary data.</text>
</comment>
<protein>
    <recommendedName>
        <fullName evidence="3">RxLR effector candidate protein</fullName>
    </recommendedName>
</protein>
<proteinExistence type="predicted"/>
<reference evidence="1" key="1">
    <citation type="submission" date="2022-12" db="EMBL/GenBank/DDBJ databases">
        <authorList>
            <person name="Webb A."/>
        </authorList>
    </citation>
    <scope>NUCLEOTIDE SEQUENCE</scope>
    <source>
        <strain evidence="1">Hp1</strain>
    </source>
</reference>
<organism evidence="1 2">
    <name type="scientific">Hyaloperonospora brassicae</name>
    <name type="common">Brassica downy mildew</name>
    <name type="synonym">Peronospora brassicae</name>
    <dbReference type="NCBI Taxonomy" id="162125"/>
    <lineage>
        <taxon>Eukaryota</taxon>
        <taxon>Sar</taxon>
        <taxon>Stramenopiles</taxon>
        <taxon>Oomycota</taxon>
        <taxon>Peronosporomycetes</taxon>
        <taxon>Peronosporales</taxon>
        <taxon>Peronosporaceae</taxon>
        <taxon>Hyaloperonospora</taxon>
    </lineage>
</organism>